<dbReference type="GO" id="GO:0005886">
    <property type="term" value="C:plasma membrane"/>
    <property type="evidence" value="ECO:0007669"/>
    <property type="project" value="TreeGrafter"/>
</dbReference>
<feature type="signal peptide" evidence="7">
    <location>
        <begin position="1"/>
        <end position="21"/>
    </location>
</feature>
<dbReference type="PROSITE" id="PS51212">
    <property type="entry name" value="WSC"/>
    <property type="match status" value="1"/>
</dbReference>
<keyword evidence="3 7" id="KW-0732">Signal</keyword>
<evidence type="ECO:0000256" key="1">
    <source>
        <dbReference type="ARBA" id="ARBA00004167"/>
    </source>
</evidence>
<dbReference type="OrthoDB" id="2019572at2759"/>
<dbReference type="InterPro" id="IPR002889">
    <property type="entry name" value="WSC_carb-bd"/>
</dbReference>
<dbReference type="SMART" id="SM00321">
    <property type="entry name" value="WSC"/>
    <property type="match status" value="1"/>
</dbReference>
<keyword evidence="4" id="KW-1133">Transmembrane helix</keyword>
<protein>
    <recommendedName>
        <fullName evidence="8">WSC domain-containing protein</fullName>
    </recommendedName>
</protein>
<keyword evidence="2" id="KW-0812">Transmembrane</keyword>
<evidence type="ECO:0000256" key="6">
    <source>
        <dbReference type="ARBA" id="ARBA00023180"/>
    </source>
</evidence>
<dbReference type="Pfam" id="PF01822">
    <property type="entry name" value="WSC"/>
    <property type="match status" value="1"/>
</dbReference>
<keyword evidence="10" id="KW-1185">Reference proteome</keyword>
<dbReference type="EMBL" id="NIVC01000732">
    <property type="protein sequence ID" value="PAA77628.1"/>
    <property type="molecule type" value="Genomic_DNA"/>
</dbReference>
<keyword evidence="5" id="KW-0472">Membrane</keyword>
<dbReference type="Proteomes" id="UP000215902">
    <property type="component" value="Unassembled WGS sequence"/>
</dbReference>
<evidence type="ECO:0000313" key="9">
    <source>
        <dbReference type="EMBL" id="PAA77628.1"/>
    </source>
</evidence>
<evidence type="ECO:0000256" key="5">
    <source>
        <dbReference type="ARBA" id="ARBA00023136"/>
    </source>
</evidence>
<dbReference type="PANTHER" id="PTHR24269">
    <property type="entry name" value="KREMEN PROTEIN"/>
    <property type="match status" value="1"/>
</dbReference>
<comment type="caution">
    <text evidence="9">The sequence shown here is derived from an EMBL/GenBank/DDBJ whole genome shotgun (WGS) entry which is preliminary data.</text>
</comment>
<dbReference type="PANTHER" id="PTHR24269:SF16">
    <property type="entry name" value="PROTEIN SLG1"/>
    <property type="match status" value="1"/>
</dbReference>
<gene>
    <name evidence="9" type="ORF">BOX15_Mlig013254g1</name>
</gene>
<reference evidence="9 10" key="1">
    <citation type="submission" date="2017-06" db="EMBL/GenBank/DDBJ databases">
        <title>A platform for efficient transgenesis in Macrostomum lignano, a flatworm model organism for stem cell research.</title>
        <authorList>
            <person name="Berezikov E."/>
        </authorList>
    </citation>
    <scope>NUCLEOTIDE SEQUENCE [LARGE SCALE GENOMIC DNA]</scope>
    <source>
        <strain evidence="9">DV1</strain>
        <tissue evidence="9">Whole organism</tissue>
    </source>
</reference>
<name>A0A267FUY6_9PLAT</name>
<dbReference type="InterPro" id="IPR051836">
    <property type="entry name" value="Kremen_rcpt"/>
</dbReference>
<feature type="domain" description="WSC" evidence="8">
    <location>
        <begin position="36"/>
        <end position="129"/>
    </location>
</feature>
<evidence type="ECO:0000256" key="2">
    <source>
        <dbReference type="ARBA" id="ARBA00022692"/>
    </source>
</evidence>
<organism evidence="9 10">
    <name type="scientific">Macrostomum lignano</name>
    <dbReference type="NCBI Taxonomy" id="282301"/>
    <lineage>
        <taxon>Eukaryota</taxon>
        <taxon>Metazoa</taxon>
        <taxon>Spiralia</taxon>
        <taxon>Lophotrochozoa</taxon>
        <taxon>Platyhelminthes</taxon>
        <taxon>Rhabditophora</taxon>
        <taxon>Macrostomorpha</taxon>
        <taxon>Macrostomida</taxon>
        <taxon>Macrostomidae</taxon>
        <taxon>Macrostomum</taxon>
    </lineage>
</organism>
<evidence type="ECO:0000256" key="7">
    <source>
        <dbReference type="SAM" id="SignalP"/>
    </source>
</evidence>
<keyword evidence="6" id="KW-0325">Glycoprotein</keyword>
<evidence type="ECO:0000259" key="8">
    <source>
        <dbReference type="PROSITE" id="PS51212"/>
    </source>
</evidence>
<evidence type="ECO:0000256" key="3">
    <source>
        <dbReference type="ARBA" id="ARBA00022729"/>
    </source>
</evidence>
<proteinExistence type="predicted"/>
<accession>A0A267FUY6</accession>
<evidence type="ECO:0000313" key="10">
    <source>
        <dbReference type="Proteomes" id="UP000215902"/>
    </source>
</evidence>
<evidence type="ECO:0000256" key="4">
    <source>
        <dbReference type="ARBA" id="ARBA00022989"/>
    </source>
</evidence>
<dbReference type="STRING" id="282301.A0A267FUY6"/>
<comment type="subcellular location">
    <subcellularLocation>
        <location evidence="1">Membrane</location>
        <topology evidence="1">Single-pass membrane protein</topology>
    </subcellularLocation>
</comment>
<feature type="chain" id="PRO_5013374800" description="WSC domain-containing protein" evidence="7">
    <location>
        <begin position="22"/>
        <end position="130"/>
    </location>
</feature>
<sequence length="130" mass="14193">MSVRRLLLLSCLAATLLCGLGCLSSKKEKAAAQDYSPKYLGCYVSKAEVLRNASYKTEDMTIEYCAQLCTVKRPGKTLMGLTEGKYCFCDNAKSSFGLFAINQWCDSACGGDRTQHCGGKEATSVYQLQN</sequence>
<dbReference type="AlphaFoldDB" id="A0A267FUY6"/>